<dbReference type="Proteomes" id="UP001337655">
    <property type="component" value="Unassembled WGS sequence"/>
</dbReference>
<feature type="region of interest" description="Disordered" evidence="1">
    <location>
        <begin position="173"/>
        <end position="201"/>
    </location>
</feature>
<feature type="region of interest" description="Disordered" evidence="1">
    <location>
        <begin position="237"/>
        <end position="267"/>
    </location>
</feature>
<proteinExistence type="predicted"/>
<reference evidence="2 3" key="1">
    <citation type="submission" date="2023-08" db="EMBL/GenBank/DDBJ databases">
        <title>Black Yeasts Isolated from many extreme environments.</title>
        <authorList>
            <person name="Coleine C."/>
            <person name="Stajich J.E."/>
            <person name="Selbmann L."/>
        </authorList>
    </citation>
    <scope>NUCLEOTIDE SEQUENCE [LARGE SCALE GENOMIC DNA]</scope>
    <source>
        <strain evidence="2 3">CCFEE 5935</strain>
    </source>
</reference>
<dbReference type="GeneID" id="89926109"/>
<evidence type="ECO:0000256" key="1">
    <source>
        <dbReference type="SAM" id="MobiDB-lite"/>
    </source>
</evidence>
<name>A0AAV9PCE8_9PEZI</name>
<dbReference type="EMBL" id="JAVRRT010000007">
    <property type="protein sequence ID" value="KAK5170179.1"/>
    <property type="molecule type" value="Genomic_DNA"/>
</dbReference>
<evidence type="ECO:0000313" key="3">
    <source>
        <dbReference type="Proteomes" id="UP001337655"/>
    </source>
</evidence>
<dbReference type="AlphaFoldDB" id="A0AAV9PCE8"/>
<comment type="caution">
    <text evidence="2">The sequence shown here is derived from an EMBL/GenBank/DDBJ whole genome shotgun (WGS) entry which is preliminary data.</text>
</comment>
<evidence type="ECO:0000313" key="2">
    <source>
        <dbReference type="EMBL" id="KAK5170179.1"/>
    </source>
</evidence>
<protein>
    <submittedName>
        <fullName evidence="2">Uncharacterized protein</fullName>
    </submittedName>
</protein>
<organism evidence="2 3">
    <name type="scientific">Saxophila tyrrhenica</name>
    <dbReference type="NCBI Taxonomy" id="1690608"/>
    <lineage>
        <taxon>Eukaryota</taxon>
        <taxon>Fungi</taxon>
        <taxon>Dikarya</taxon>
        <taxon>Ascomycota</taxon>
        <taxon>Pezizomycotina</taxon>
        <taxon>Dothideomycetes</taxon>
        <taxon>Dothideomycetidae</taxon>
        <taxon>Mycosphaerellales</taxon>
        <taxon>Extremaceae</taxon>
        <taxon>Saxophila</taxon>
    </lineage>
</organism>
<sequence length="329" mass="36417">MESGSAPPPSYQDAPEIPSDIFRPLLAIAQRQYEASDVKQYYLVMLRHLRRMGTMNADAAYTILSPVSDRKSALPGLDGSHIVQTLDDEQVSPKTNLMNEEPTFEPSYEPGQSDQLHIATSAHHYPILNEVSRQIGAELPPALPPRHDSQQFCESPPQDMLMVLPTSTAASEHNAARAVSLPTPPFGTPQQQPYHNPWLSPEQFHASHHLGQQQPRGFMLPFTQPPASYHASIANTLAFHPPPQPQPHPHSQPYPQDQQMYSSESDGFLGPLGTSLGLSQFANNFADEFYSSPLFPMIDVIPSRKRRKALMQKGVRRFTGGIQMGGQGV</sequence>
<gene>
    <name evidence="2" type="ORF">LTR77_004764</name>
</gene>
<accession>A0AAV9PCE8</accession>
<feature type="compositionally biased region" description="Pro residues" evidence="1">
    <location>
        <begin position="240"/>
        <end position="252"/>
    </location>
</feature>
<dbReference type="RefSeq" id="XP_064659377.1">
    <property type="nucleotide sequence ID" value="XM_064802016.1"/>
</dbReference>
<keyword evidence="3" id="KW-1185">Reference proteome</keyword>